<feature type="compositionally biased region" description="Low complexity" evidence="1">
    <location>
        <begin position="1"/>
        <end position="16"/>
    </location>
</feature>
<sequence length="135" mass="14467">MPMAGQGQSQSQSQNQPILPNGMLGYGLGTKVSGSGFIPGYNGLSDANQIRPNSSFPNPSFNDWLPYSSCKKTDSVASLAVDDESGSHRHSVGNNQDELLSAILKQPQESFGQLKNDLGFDGYAFDDLPRALTKN</sequence>
<dbReference type="Proteomes" id="UP001206925">
    <property type="component" value="Unassembled WGS sequence"/>
</dbReference>
<dbReference type="AlphaFoldDB" id="A0AAD5BZR2"/>
<protein>
    <submittedName>
        <fullName evidence="2">Uncharacterized protein</fullName>
    </submittedName>
</protein>
<keyword evidence="3" id="KW-1185">Reference proteome</keyword>
<dbReference type="EMBL" id="JAMZMK010010168">
    <property type="protein sequence ID" value="KAI7732753.1"/>
    <property type="molecule type" value="Genomic_DNA"/>
</dbReference>
<name>A0AAD5BZR2_AMBAR</name>
<comment type="caution">
    <text evidence="2">The sequence shown here is derived from an EMBL/GenBank/DDBJ whole genome shotgun (WGS) entry which is preliminary data.</text>
</comment>
<accession>A0AAD5BZR2</accession>
<evidence type="ECO:0000313" key="3">
    <source>
        <dbReference type="Proteomes" id="UP001206925"/>
    </source>
</evidence>
<reference evidence="2" key="1">
    <citation type="submission" date="2022-06" db="EMBL/GenBank/DDBJ databases">
        <title>Uncovering the hologenomic basis of an extraordinary plant invasion.</title>
        <authorList>
            <person name="Bieker V.C."/>
            <person name="Martin M.D."/>
            <person name="Gilbert T."/>
            <person name="Hodgins K."/>
            <person name="Battlay P."/>
            <person name="Petersen B."/>
            <person name="Wilson J."/>
        </authorList>
    </citation>
    <scope>NUCLEOTIDE SEQUENCE</scope>
    <source>
        <strain evidence="2">AA19_3_7</strain>
        <tissue evidence="2">Leaf</tissue>
    </source>
</reference>
<proteinExistence type="predicted"/>
<evidence type="ECO:0000256" key="1">
    <source>
        <dbReference type="SAM" id="MobiDB-lite"/>
    </source>
</evidence>
<evidence type="ECO:0000313" key="2">
    <source>
        <dbReference type="EMBL" id="KAI7732753.1"/>
    </source>
</evidence>
<organism evidence="2 3">
    <name type="scientific">Ambrosia artemisiifolia</name>
    <name type="common">Common ragweed</name>
    <dbReference type="NCBI Taxonomy" id="4212"/>
    <lineage>
        <taxon>Eukaryota</taxon>
        <taxon>Viridiplantae</taxon>
        <taxon>Streptophyta</taxon>
        <taxon>Embryophyta</taxon>
        <taxon>Tracheophyta</taxon>
        <taxon>Spermatophyta</taxon>
        <taxon>Magnoliopsida</taxon>
        <taxon>eudicotyledons</taxon>
        <taxon>Gunneridae</taxon>
        <taxon>Pentapetalae</taxon>
        <taxon>asterids</taxon>
        <taxon>campanulids</taxon>
        <taxon>Asterales</taxon>
        <taxon>Asteraceae</taxon>
        <taxon>Asteroideae</taxon>
        <taxon>Heliantheae alliance</taxon>
        <taxon>Heliantheae</taxon>
        <taxon>Ambrosia</taxon>
    </lineage>
</organism>
<gene>
    <name evidence="2" type="ORF">M8C21_025597</name>
</gene>
<feature type="region of interest" description="Disordered" evidence="1">
    <location>
        <begin position="1"/>
        <end position="25"/>
    </location>
</feature>